<dbReference type="Proteomes" id="UP000064967">
    <property type="component" value="Chromosome"/>
</dbReference>
<accession>A0A0K1PZK5</accession>
<dbReference type="Gene3D" id="3.40.50.2300">
    <property type="match status" value="1"/>
</dbReference>
<dbReference type="InterPro" id="IPR039420">
    <property type="entry name" value="WalR-like"/>
</dbReference>
<feature type="domain" description="Response regulatory" evidence="3">
    <location>
        <begin position="6"/>
        <end position="117"/>
    </location>
</feature>
<organism evidence="5 6">
    <name type="scientific">Labilithrix luteola</name>
    <dbReference type="NCBI Taxonomy" id="1391654"/>
    <lineage>
        <taxon>Bacteria</taxon>
        <taxon>Pseudomonadati</taxon>
        <taxon>Myxococcota</taxon>
        <taxon>Polyangia</taxon>
        <taxon>Polyangiales</taxon>
        <taxon>Labilitrichaceae</taxon>
        <taxon>Labilithrix</taxon>
    </lineage>
</organism>
<evidence type="ECO:0000259" key="4">
    <source>
        <dbReference type="PROSITE" id="PS50930"/>
    </source>
</evidence>
<dbReference type="InterPro" id="IPR001789">
    <property type="entry name" value="Sig_transdc_resp-reg_receiver"/>
</dbReference>
<protein>
    <submittedName>
        <fullName evidence="5">Response regulator of the LytR/AlgR family</fullName>
    </submittedName>
</protein>
<dbReference type="RefSeq" id="WP_146650118.1">
    <property type="nucleotide sequence ID" value="NZ_CP012333.1"/>
</dbReference>
<evidence type="ECO:0000313" key="5">
    <source>
        <dbReference type="EMBL" id="AKU98958.1"/>
    </source>
</evidence>
<dbReference type="SMART" id="SM00850">
    <property type="entry name" value="LytTR"/>
    <property type="match status" value="1"/>
</dbReference>
<dbReference type="GO" id="GO:0006355">
    <property type="term" value="P:regulation of DNA-templated transcription"/>
    <property type="evidence" value="ECO:0007669"/>
    <property type="project" value="TreeGrafter"/>
</dbReference>
<evidence type="ECO:0000259" key="3">
    <source>
        <dbReference type="PROSITE" id="PS50110"/>
    </source>
</evidence>
<feature type="modified residue" description="4-aspartylphosphate" evidence="2">
    <location>
        <position position="58"/>
    </location>
</feature>
<dbReference type="KEGG" id="llu:AKJ09_05622"/>
<dbReference type="Pfam" id="PF04397">
    <property type="entry name" value="LytTR"/>
    <property type="match status" value="1"/>
</dbReference>
<dbReference type="PANTHER" id="PTHR48111:SF69">
    <property type="entry name" value="RESPONSE REGULATOR RECEIVER"/>
    <property type="match status" value="1"/>
</dbReference>
<gene>
    <name evidence="5" type="ORF">AKJ09_05622</name>
</gene>
<dbReference type="Gene3D" id="2.40.50.1020">
    <property type="entry name" value="LytTr DNA-binding domain"/>
    <property type="match status" value="1"/>
</dbReference>
<keyword evidence="1" id="KW-0238">DNA-binding</keyword>
<dbReference type="GO" id="GO:0032993">
    <property type="term" value="C:protein-DNA complex"/>
    <property type="evidence" value="ECO:0007669"/>
    <property type="project" value="TreeGrafter"/>
</dbReference>
<dbReference type="PROSITE" id="PS50930">
    <property type="entry name" value="HTH_LYTTR"/>
    <property type="match status" value="1"/>
</dbReference>
<evidence type="ECO:0000256" key="2">
    <source>
        <dbReference type="PROSITE-ProRule" id="PRU00169"/>
    </source>
</evidence>
<keyword evidence="2" id="KW-0597">Phosphoprotein</keyword>
<dbReference type="PANTHER" id="PTHR48111">
    <property type="entry name" value="REGULATOR OF RPOS"/>
    <property type="match status" value="1"/>
</dbReference>
<dbReference type="InterPro" id="IPR007492">
    <property type="entry name" value="LytTR_DNA-bd_dom"/>
</dbReference>
<dbReference type="OrthoDB" id="9808843at2"/>
<dbReference type="GO" id="GO:0000156">
    <property type="term" value="F:phosphorelay response regulator activity"/>
    <property type="evidence" value="ECO:0007669"/>
    <property type="project" value="TreeGrafter"/>
</dbReference>
<evidence type="ECO:0000313" key="6">
    <source>
        <dbReference type="Proteomes" id="UP000064967"/>
    </source>
</evidence>
<sequence>MNRNPKVLIAEDETPQRAELERLLQDVWPRAEVIASCADGLEALEAYEAERPDVAFLDLRMPGAGGLELARAMTDAMIVFVTAYDDAAVRAFEEGAVDYLLKPVRRERLALAVTRLESRLTPSALTGDTTAGLGGLSPAVFEAASRARGESRQSLRWITASVGDTVRLYPIEDVLLFQAQDKYTRVLTASGEAIIRTSLRELVRMLDPEIFWHVHRSVLVRGMAIDCIRRDEAGKYTCTLKGRSETFPVSSAFQRTLRAM</sequence>
<feature type="domain" description="HTH LytTR-type" evidence="4">
    <location>
        <begin position="158"/>
        <end position="260"/>
    </location>
</feature>
<dbReference type="GO" id="GO:0005829">
    <property type="term" value="C:cytosol"/>
    <property type="evidence" value="ECO:0007669"/>
    <property type="project" value="TreeGrafter"/>
</dbReference>
<dbReference type="SUPFAM" id="SSF52172">
    <property type="entry name" value="CheY-like"/>
    <property type="match status" value="1"/>
</dbReference>
<dbReference type="EMBL" id="CP012333">
    <property type="protein sequence ID" value="AKU98958.1"/>
    <property type="molecule type" value="Genomic_DNA"/>
</dbReference>
<keyword evidence="6" id="KW-1185">Reference proteome</keyword>
<proteinExistence type="predicted"/>
<dbReference type="PROSITE" id="PS50110">
    <property type="entry name" value="RESPONSE_REGULATORY"/>
    <property type="match status" value="1"/>
</dbReference>
<dbReference type="STRING" id="1391654.AKJ09_05622"/>
<dbReference type="SMART" id="SM00448">
    <property type="entry name" value="REC"/>
    <property type="match status" value="1"/>
</dbReference>
<dbReference type="AlphaFoldDB" id="A0A0K1PZK5"/>
<evidence type="ECO:0000256" key="1">
    <source>
        <dbReference type="ARBA" id="ARBA00023125"/>
    </source>
</evidence>
<dbReference type="InterPro" id="IPR011006">
    <property type="entry name" value="CheY-like_superfamily"/>
</dbReference>
<name>A0A0K1PZK5_9BACT</name>
<reference evidence="5 6" key="1">
    <citation type="submission" date="2015-08" db="EMBL/GenBank/DDBJ databases">
        <authorList>
            <person name="Babu N.S."/>
            <person name="Beckwith C.J."/>
            <person name="Beseler K.G."/>
            <person name="Brison A."/>
            <person name="Carone J.V."/>
            <person name="Caskin T.P."/>
            <person name="Diamond M."/>
            <person name="Durham M.E."/>
            <person name="Foxe J.M."/>
            <person name="Go M."/>
            <person name="Henderson B.A."/>
            <person name="Jones I.B."/>
            <person name="McGettigan J.A."/>
            <person name="Micheletti S.J."/>
            <person name="Nasrallah M.E."/>
            <person name="Ortiz D."/>
            <person name="Piller C.R."/>
            <person name="Privatt S.R."/>
            <person name="Schneider S.L."/>
            <person name="Sharp S."/>
            <person name="Smith T.C."/>
            <person name="Stanton J.D."/>
            <person name="Ullery H.E."/>
            <person name="Wilson R.J."/>
            <person name="Serrano M.G."/>
            <person name="Buck G."/>
            <person name="Lee V."/>
            <person name="Wang Y."/>
            <person name="Carvalho R."/>
            <person name="Voegtly L."/>
            <person name="Shi R."/>
            <person name="Duckworth R."/>
            <person name="Johnson A."/>
            <person name="Loviza R."/>
            <person name="Walstead R."/>
            <person name="Shah Z."/>
            <person name="Kiflezghi M."/>
            <person name="Wade K."/>
            <person name="Ball S.L."/>
            <person name="Bradley K.W."/>
            <person name="Asai D.J."/>
            <person name="Bowman C.A."/>
            <person name="Russell D.A."/>
            <person name="Pope W.H."/>
            <person name="Jacobs-Sera D."/>
            <person name="Hendrix R.W."/>
            <person name="Hatfull G.F."/>
        </authorList>
    </citation>
    <scope>NUCLEOTIDE SEQUENCE [LARGE SCALE GENOMIC DNA]</scope>
    <source>
        <strain evidence="5 6">DSM 27648</strain>
    </source>
</reference>
<dbReference type="Pfam" id="PF00072">
    <property type="entry name" value="Response_reg"/>
    <property type="match status" value="1"/>
</dbReference>
<dbReference type="PATRIC" id="fig|1391654.3.peg.5701"/>
<dbReference type="GO" id="GO:0000976">
    <property type="term" value="F:transcription cis-regulatory region binding"/>
    <property type="evidence" value="ECO:0007669"/>
    <property type="project" value="TreeGrafter"/>
</dbReference>